<feature type="compositionally biased region" description="Basic and acidic residues" evidence="2">
    <location>
        <begin position="1274"/>
        <end position="1287"/>
    </location>
</feature>
<feature type="region of interest" description="Disordered" evidence="2">
    <location>
        <begin position="1274"/>
        <end position="1305"/>
    </location>
</feature>
<dbReference type="EMBL" id="AP035881">
    <property type="protein sequence ID" value="BFP45101.1"/>
    <property type="molecule type" value="Genomic_DNA"/>
</dbReference>
<feature type="compositionally biased region" description="Basic and acidic residues" evidence="2">
    <location>
        <begin position="1294"/>
        <end position="1305"/>
    </location>
</feature>
<accession>A0AB33JUH0</accession>
<gene>
    <name evidence="3" type="ORF">KCMC57_14690</name>
</gene>
<evidence type="ECO:0000256" key="1">
    <source>
        <dbReference type="SAM" id="Coils"/>
    </source>
</evidence>
<keyword evidence="1" id="KW-0175">Coiled coil</keyword>
<feature type="coiled-coil region" evidence="1">
    <location>
        <begin position="277"/>
        <end position="304"/>
    </location>
</feature>
<dbReference type="Pfam" id="PF13558">
    <property type="entry name" value="SbcC_Walker_B"/>
    <property type="match status" value="1"/>
</dbReference>
<feature type="region of interest" description="Disordered" evidence="2">
    <location>
        <begin position="100"/>
        <end position="129"/>
    </location>
</feature>
<reference evidence="3" key="1">
    <citation type="submission" date="2024-07" db="EMBL/GenBank/DDBJ databases">
        <title>Complete genome sequences of cellulolytic bacteria, Kitasatospora sp. CMC57 and Streptomyces sp. CMC78, isolated from Japanese agricultural soil.</title>
        <authorList>
            <person name="Hashimoto T."/>
            <person name="Ito M."/>
            <person name="Iwamoto M."/>
            <person name="Fukahori D."/>
            <person name="Shoda T."/>
            <person name="Sakoda M."/>
            <person name="Morohoshi T."/>
            <person name="Mitsuboshi M."/>
            <person name="Nishizawa T."/>
        </authorList>
    </citation>
    <scope>NUCLEOTIDE SEQUENCE</scope>
    <source>
        <strain evidence="3">CMC57</strain>
    </source>
</reference>
<dbReference type="PANTHER" id="PTHR45615:SF80">
    <property type="entry name" value="GRIP DOMAIN-CONTAINING PROTEIN"/>
    <property type="match status" value="1"/>
</dbReference>
<dbReference type="RefSeq" id="WP_407987640.1">
    <property type="nucleotide sequence ID" value="NZ_AP035881.2"/>
</dbReference>
<proteinExistence type="predicted"/>
<dbReference type="SUPFAM" id="SSF52540">
    <property type="entry name" value="P-loop containing nucleoside triphosphate hydrolases"/>
    <property type="match status" value="1"/>
</dbReference>
<evidence type="ECO:0000313" key="3">
    <source>
        <dbReference type="EMBL" id="BFP45101.1"/>
    </source>
</evidence>
<organism evidence="3">
    <name type="scientific">Kitasatospora sp. CMC57</name>
    <dbReference type="NCBI Taxonomy" id="3231513"/>
    <lineage>
        <taxon>Bacteria</taxon>
        <taxon>Bacillati</taxon>
        <taxon>Actinomycetota</taxon>
        <taxon>Actinomycetes</taxon>
        <taxon>Kitasatosporales</taxon>
        <taxon>Streptomycetaceae</taxon>
        <taxon>Kitasatospora</taxon>
    </lineage>
</organism>
<sequence>MTEHHRTLESLAGLGSSRRKTLVLDPHPSAVGRWQATRAGAVNSWQWSEEQFVFSAGWLALVGMNGSGKSLTGGVLCPTFIDGDISSKSLSASGDAAGTLTSIHTQGRPGPAKSGTWWQEYGRTDPGPEGTNCTQWLTAGLWLKSSGGERTSLERAWFLVPARVNAQLTLERDGMPVDIGDLASQLAQHGGLLFTSSTTLENACKEHTSVVRREEEYTEAVRTAMYQPLDLSKMDALGSVLRALRSVQANDKISPSTMQATLTSALPSLDARRVQTLADALAKTEQLQDRLRSARKEKEVLNGVRAVYRRYVAAAASTAAVEFRDEHARHRQLLGQHRTLSDRQHNLTESLREASRLVRDEERRLGLLAQTIKTLEGRVAGHPGADLGGLAALAQQQEERARTSARDAGDAAGAHLTAHNACSEAEQEAEEAVGRLASLTREVGQSAAEAGAGAFHDAMAQAADRLGKSRTQEPTAALEQEVKGAREQMAAWLEAQSSAAEEVSAALGALSLLLTAQADAKERYDGARQDSETASEEAQRLVAAAEQAEDDARQALARFTAGLVRLPAPPRELVAAPTLDPDAVYGWLQESSAEALAALDLTGMQVRAQALAAGAASAITQAEAARVTASEAGSRARERAGALATEARKLARIPVGVEEMVEAVQHVAELAERMPSPDTAPMTDHLEATVAELADSARGELGRRRTLLQDAGEALDAATTATAHASRLSNDARDARETATGLRTRADEHQADAEQAGRQWARETKRWAASLTLLDRELLRLPDEQSIPRAVDAEALTEDVATAYRLASTRITAELTTATIDVASREARVDEIDDRIEEAERSEAGPAQSGWRPARHGRPGAPLWALVDFAGHLPAEEAGQLEGALLAGGVLDAWVSPDGELTAGDVTLLPTSRCEGPTLADLLVPDPQAPVAADRIREVLASIRVLEHGEPPVPGQAAFAPDGTVHLGPLHAQSPTGWTPRYIGASARERMRQILLTDLRAQRQEAVTALDTARQLVEALTGNLATADRERIFPHPARWLELASIATTATTNAARQEAAAGEAESAAASALHAAEDADLTASLSCRAAFVEPSTGAVRAAQAVCTELPGLVMACLEAARTALTNTAVMHAAAQHAITVEGEHTVAEAAWRTAQEAAAEIDQDRSSLPAELAAVLPTRAAAAEGLRHAAQAADALVDLEREVGRHSAVVLGAKTTLHRKARVTNVTVPTDAEPLRGHRQTLRDLHRGLGDWADEAIRTFFTLAAAVAHRTAASDAERHAGSLRERAEADASAAETARHHYTEELRQHDQPYKDLLAELEDSQNAQTELRELLTAHTQEEKDVEVDLALVTQEIGSHAGLLTQASEVAEKALETVQGLFDHGLVDELAGAETLSRPETATDAVHTVQLILEQRATSAGLNTDEARRAEQTARSNLESRVRMVLEKLLEIRRHVTTEEDPRTGWRRVIVTEYGRDQETGTASVGAKTLRQALADLDIAITSLEDDFNEQVQTEIKGVVFSELRKDINVRIHTAEQIVSDIRNTLKNVRTGVARVGVRLDWKPKNDDPVAREALSLIRDVNHEGSFDRMYDFFVEQLKNEEGTHVTWAKRVEHVFDYRNWYTWEISLTHRSFSDDPTNDTEVFQTVNPRRNPLARLSAGEKRLATMLPLLAAAHAFYSTSGYEGPRAIFIDELNAALDAPNLRMLLALLRTWDFDALVTLPAMQPLLVPETGAVGIHRIHQKSNTMRYTIPSIWTGRGTPQTARIHVGAPRLPADDLTVDAEDQHPDDLFSAFAQED</sequence>
<feature type="coiled-coil region" evidence="1">
    <location>
        <begin position="528"/>
        <end position="558"/>
    </location>
</feature>
<name>A0AB33JUH0_9ACTN</name>
<feature type="region of interest" description="Disordered" evidence="2">
    <location>
        <begin position="739"/>
        <end position="758"/>
    </location>
</feature>
<evidence type="ECO:0000256" key="2">
    <source>
        <dbReference type="SAM" id="MobiDB-lite"/>
    </source>
</evidence>
<evidence type="ECO:0008006" key="4">
    <source>
        <dbReference type="Google" id="ProtNLM"/>
    </source>
</evidence>
<dbReference type="InterPro" id="IPR027417">
    <property type="entry name" value="P-loop_NTPase"/>
</dbReference>
<dbReference type="Gene3D" id="3.40.50.300">
    <property type="entry name" value="P-loop containing nucleotide triphosphate hydrolases"/>
    <property type="match status" value="1"/>
</dbReference>
<feature type="region of interest" description="Disordered" evidence="2">
    <location>
        <begin position="409"/>
        <end position="429"/>
    </location>
</feature>
<dbReference type="PANTHER" id="PTHR45615">
    <property type="entry name" value="MYOSIN HEAVY CHAIN, NON-MUSCLE"/>
    <property type="match status" value="1"/>
</dbReference>
<protein>
    <recommendedName>
        <fullName evidence="4">Exonuclease SbcCD C subunit</fullName>
    </recommendedName>
</protein>